<dbReference type="Pfam" id="PF00690">
    <property type="entry name" value="Cation_ATPase_N"/>
    <property type="match status" value="1"/>
</dbReference>
<comment type="caution">
    <text evidence="2">The sequence shown here is derived from an EMBL/GenBank/DDBJ whole genome shotgun (WGS) entry which is preliminary data.</text>
</comment>
<dbReference type="AlphaFoldDB" id="A0AAW4KSF3"/>
<dbReference type="EMBL" id="JAHBND010000130">
    <property type="protein sequence ID" value="MBS7672805.1"/>
    <property type="molecule type" value="Genomic_DNA"/>
</dbReference>
<dbReference type="InterPro" id="IPR004014">
    <property type="entry name" value="ATPase_P-typ_cation-transptr_N"/>
</dbReference>
<reference evidence="2" key="1">
    <citation type="submission" date="2021-05" db="EMBL/GenBank/DDBJ databases">
        <authorList>
            <person name="Stine C."/>
        </authorList>
    </citation>
    <scope>NUCLEOTIDE SEQUENCE</scope>
    <source>
        <strain evidence="2">TDS0091212</strain>
    </source>
</reference>
<name>A0AAW4KSF3_VIBCL</name>
<organism evidence="2 3">
    <name type="scientific">Vibrio cholerae</name>
    <dbReference type="NCBI Taxonomy" id="666"/>
    <lineage>
        <taxon>Bacteria</taxon>
        <taxon>Pseudomonadati</taxon>
        <taxon>Pseudomonadota</taxon>
        <taxon>Gammaproteobacteria</taxon>
        <taxon>Vibrionales</taxon>
        <taxon>Vibrionaceae</taxon>
        <taxon>Vibrio</taxon>
    </lineage>
</organism>
<protein>
    <recommendedName>
        <fullName evidence="1">Cation-transporting P-type ATPase N-terminal domain-containing protein</fullName>
    </recommendedName>
</protein>
<sequence>MNLTLLKEFFAGFLRTRHIARHFRRLAMLETVTDASVSREVPPSLAQTLVAAANRSTVQLLGVLGSHAEGLNTQEADALRVQYGLNEVEHEQP</sequence>
<feature type="domain" description="Cation-transporting P-type ATPase N-terminal" evidence="1">
    <location>
        <begin position="56"/>
        <end position="92"/>
    </location>
</feature>
<dbReference type="Proteomes" id="UP001196338">
    <property type="component" value="Unassembled WGS sequence"/>
</dbReference>
<gene>
    <name evidence="2" type="ORF">KIN13_04975</name>
</gene>
<evidence type="ECO:0000259" key="1">
    <source>
        <dbReference type="Pfam" id="PF00690"/>
    </source>
</evidence>
<dbReference type="RefSeq" id="WP_213420779.1">
    <property type="nucleotide sequence ID" value="NZ_JAHBND010000130.1"/>
</dbReference>
<evidence type="ECO:0000313" key="3">
    <source>
        <dbReference type="Proteomes" id="UP001196338"/>
    </source>
</evidence>
<feature type="non-terminal residue" evidence="2">
    <location>
        <position position="93"/>
    </location>
</feature>
<accession>A0AAW4KSF3</accession>
<reference evidence="2" key="2">
    <citation type="submission" date="2023-08" db="EMBL/GenBank/DDBJ databases">
        <title>Vibrio cholerae Outbreaks in Tanzania Exemplify Founder Flush: Simultaneous Increases in Population Size and Genetic Diversity.</title>
        <authorList>
            <person name="Debes A.K."/>
            <person name="Mohammed A."/>
            <person name="Maseke I."/>
            <person name="Almeida M."/>
            <person name="Li S."/>
            <person name="Matimba H."/>
            <person name="Joachim A."/>
            <person name="Mizinduko M."/>
            <person name="Nyanga S."/>
            <person name="Kelly M."/>
            <person name="Kachwamba Y."/>
            <person name="Schaffer A.M."/>
            <person name="Nyanga A.S."/>
            <person name="Mghamba J."/>
            <person name="Mosha F.S."/>
            <person name="Sack D.A."/>
            <person name="Stine O.C."/>
        </authorList>
    </citation>
    <scope>NUCLEOTIDE SEQUENCE</scope>
    <source>
        <strain evidence="2">TDS0091212</strain>
    </source>
</reference>
<proteinExistence type="predicted"/>
<evidence type="ECO:0000313" key="2">
    <source>
        <dbReference type="EMBL" id="MBS7672805.1"/>
    </source>
</evidence>